<dbReference type="InterPro" id="IPR007624">
    <property type="entry name" value="RNA_pol_sigma70_r3"/>
</dbReference>
<dbReference type="InterPro" id="IPR014284">
    <property type="entry name" value="RNA_pol_sigma-70_dom"/>
</dbReference>
<dbReference type="GO" id="GO:0006352">
    <property type="term" value="P:DNA-templated transcription initiation"/>
    <property type="evidence" value="ECO:0007669"/>
    <property type="project" value="InterPro"/>
</dbReference>
<dbReference type="Pfam" id="PF04539">
    <property type="entry name" value="Sigma70_r3"/>
    <property type="match status" value="1"/>
</dbReference>
<keyword evidence="1" id="KW-0805">Transcription regulation</keyword>
<dbReference type="Pfam" id="PF00140">
    <property type="entry name" value="Sigma70_r1_2"/>
    <property type="match status" value="1"/>
</dbReference>
<dbReference type="Proteomes" id="UP000187261">
    <property type="component" value="Unassembled WGS sequence"/>
</dbReference>
<dbReference type="PRINTS" id="PR00046">
    <property type="entry name" value="SIGMA70FCT"/>
</dbReference>
<organism evidence="9 10">
    <name type="scientific">Epilithonimonas bovis DSM 19482</name>
    <dbReference type="NCBI Taxonomy" id="1121284"/>
    <lineage>
        <taxon>Bacteria</taxon>
        <taxon>Pseudomonadati</taxon>
        <taxon>Bacteroidota</taxon>
        <taxon>Flavobacteriia</taxon>
        <taxon>Flavobacteriales</taxon>
        <taxon>Weeksellaceae</taxon>
        <taxon>Chryseobacterium group</taxon>
        <taxon>Epilithonimonas</taxon>
    </lineage>
</organism>
<evidence type="ECO:0000256" key="2">
    <source>
        <dbReference type="ARBA" id="ARBA00023082"/>
    </source>
</evidence>
<dbReference type="PIRSF" id="PIRSF000770">
    <property type="entry name" value="RNA_pol_sigma-SigE/K"/>
    <property type="match status" value="1"/>
</dbReference>
<evidence type="ECO:0000256" key="1">
    <source>
        <dbReference type="ARBA" id="ARBA00023015"/>
    </source>
</evidence>
<protein>
    <submittedName>
        <fullName evidence="9">RNA polymerase primary sigma factor</fullName>
    </submittedName>
</protein>
<evidence type="ECO:0000259" key="8">
    <source>
        <dbReference type="Pfam" id="PF04545"/>
    </source>
</evidence>
<dbReference type="EMBL" id="FTPU01000020">
    <property type="protein sequence ID" value="SIT97270.1"/>
    <property type="molecule type" value="Genomic_DNA"/>
</dbReference>
<dbReference type="AlphaFoldDB" id="A0A1U7PZC1"/>
<dbReference type="SUPFAM" id="SSF88659">
    <property type="entry name" value="Sigma3 and sigma4 domains of RNA polymerase sigma factors"/>
    <property type="match status" value="2"/>
</dbReference>
<dbReference type="PANTHER" id="PTHR30603:SF47">
    <property type="entry name" value="RNA POLYMERASE SIGMA FACTOR SIGD, CHLOROPLASTIC"/>
    <property type="match status" value="1"/>
</dbReference>
<dbReference type="PANTHER" id="PTHR30603">
    <property type="entry name" value="RNA POLYMERASE SIGMA FACTOR RPO"/>
    <property type="match status" value="1"/>
</dbReference>
<evidence type="ECO:0000313" key="9">
    <source>
        <dbReference type="EMBL" id="SIT97270.1"/>
    </source>
</evidence>
<feature type="domain" description="RNA polymerase sigma-70 region 4" evidence="8">
    <location>
        <begin position="237"/>
        <end position="290"/>
    </location>
</feature>
<feature type="domain" description="RNA polymerase sigma-70 region 2" evidence="7">
    <location>
        <begin position="69"/>
        <end position="138"/>
    </location>
</feature>
<evidence type="ECO:0000259" key="5">
    <source>
        <dbReference type="Pfam" id="PF00140"/>
    </source>
</evidence>
<dbReference type="InterPro" id="IPR007630">
    <property type="entry name" value="RNA_pol_sigma70_r4"/>
</dbReference>
<dbReference type="InterPro" id="IPR013324">
    <property type="entry name" value="RNA_pol_sigma_r3/r4-like"/>
</dbReference>
<keyword evidence="4" id="KW-0804">Transcription</keyword>
<accession>A0A1U7PZC1</accession>
<evidence type="ECO:0000313" key="10">
    <source>
        <dbReference type="Proteomes" id="UP000187261"/>
    </source>
</evidence>
<sequence length="303" mass="34740">MLSYNISNLKNEVFIMRQLKITKQVTNRETASLDKYLQEIGKVELITADEEVDLAQRIRAGDRAALEKLIKANLRFVVSVSKQYQNQGLSLPDLINEGNLGLMKAAKRYDETRGFKFISYAVWWIRQSILQALAEQSRIVRLPLNKIGSINKINKAYAHLEQENERPPSPEELAEVLDMSEEDIKESMKNSGRHLSMDAPLVEGEDSNLYDVLRSGESPSPDKDLMLESLQIEIERALNTLTPREADLVRLYFGLNGKHPMTLEEIGETFDLTRERVRQIKEKAIKRLKHNSRSKILKSYLGK</sequence>
<feature type="domain" description="RNA polymerase sigma-70 region 1.2" evidence="5">
    <location>
        <begin position="32"/>
        <end position="64"/>
    </location>
</feature>
<dbReference type="InterPro" id="IPR013325">
    <property type="entry name" value="RNA_pol_sigma_r2"/>
</dbReference>
<dbReference type="InterPro" id="IPR000943">
    <property type="entry name" value="RNA_pol_sigma70"/>
</dbReference>
<dbReference type="GO" id="GO:0016987">
    <property type="term" value="F:sigma factor activity"/>
    <property type="evidence" value="ECO:0007669"/>
    <property type="project" value="UniProtKB-KW"/>
</dbReference>
<dbReference type="Pfam" id="PF04542">
    <property type="entry name" value="Sigma70_r2"/>
    <property type="match status" value="1"/>
</dbReference>
<gene>
    <name evidence="9" type="ORF">SAMN05660493_01983</name>
</gene>
<dbReference type="Pfam" id="PF04545">
    <property type="entry name" value="Sigma70_r4"/>
    <property type="match status" value="1"/>
</dbReference>
<dbReference type="Gene3D" id="1.10.10.10">
    <property type="entry name" value="Winged helix-like DNA-binding domain superfamily/Winged helix DNA-binding domain"/>
    <property type="match status" value="2"/>
</dbReference>
<dbReference type="InterPro" id="IPR050239">
    <property type="entry name" value="Sigma-70_RNA_pol_init_factors"/>
</dbReference>
<dbReference type="CDD" id="cd06171">
    <property type="entry name" value="Sigma70_r4"/>
    <property type="match status" value="1"/>
</dbReference>
<proteinExistence type="predicted"/>
<dbReference type="SUPFAM" id="SSF88946">
    <property type="entry name" value="Sigma2 domain of RNA polymerase sigma factors"/>
    <property type="match status" value="1"/>
</dbReference>
<evidence type="ECO:0000256" key="3">
    <source>
        <dbReference type="ARBA" id="ARBA00023125"/>
    </source>
</evidence>
<evidence type="ECO:0000259" key="6">
    <source>
        <dbReference type="Pfam" id="PF04539"/>
    </source>
</evidence>
<dbReference type="NCBIfam" id="TIGR02937">
    <property type="entry name" value="sigma70-ECF"/>
    <property type="match status" value="1"/>
</dbReference>
<evidence type="ECO:0000259" key="7">
    <source>
        <dbReference type="Pfam" id="PF04542"/>
    </source>
</evidence>
<keyword evidence="2" id="KW-0731">Sigma factor</keyword>
<evidence type="ECO:0000256" key="4">
    <source>
        <dbReference type="ARBA" id="ARBA00023163"/>
    </source>
</evidence>
<dbReference type="Gene3D" id="1.10.601.10">
    <property type="entry name" value="RNA Polymerase Primary Sigma Factor"/>
    <property type="match status" value="2"/>
</dbReference>
<reference evidence="10" key="1">
    <citation type="submission" date="2016-10" db="EMBL/GenBank/DDBJ databases">
        <authorList>
            <person name="Varghese N."/>
            <person name="Submissions S."/>
        </authorList>
    </citation>
    <scope>NUCLEOTIDE SEQUENCE [LARGE SCALE GENOMIC DNA]</scope>
    <source>
        <strain evidence="10">DSM 19482</strain>
    </source>
</reference>
<dbReference type="InterPro" id="IPR009042">
    <property type="entry name" value="RNA_pol_sigma70_r1_2"/>
</dbReference>
<dbReference type="InterPro" id="IPR036388">
    <property type="entry name" value="WH-like_DNA-bd_sf"/>
</dbReference>
<dbReference type="GO" id="GO:0003677">
    <property type="term" value="F:DNA binding"/>
    <property type="evidence" value="ECO:0007669"/>
    <property type="project" value="UniProtKB-KW"/>
</dbReference>
<dbReference type="STRING" id="1121284.SAMN05660493_01983"/>
<feature type="domain" description="RNA polymerase sigma-70 region 3" evidence="6">
    <location>
        <begin position="150"/>
        <end position="222"/>
    </location>
</feature>
<keyword evidence="3" id="KW-0238">DNA-binding</keyword>
<dbReference type="InterPro" id="IPR007627">
    <property type="entry name" value="RNA_pol_sigma70_r2"/>
</dbReference>
<name>A0A1U7PZC1_9FLAO</name>
<keyword evidence="10" id="KW-1185">Reference proteome</keyword>